<name>A0A7W6CI67_9SPHN</name>
<organism evidence="2 3">
    <name type="scientific">Novosphingobium sediminicola</name>
    <dbReference type="NCBI Taxonomy" id="563162"/>
    <lineage>
        <taxon>Bacteria</taxon>
        <taxon>Pseudomonadati</taxon>
        <taxon>Pseudomonadota</taxon>
        <taxon>Alphaproteobacteria</taxon>
        <taxon>Sphingomonadales</taxon>
        <taxon>Sphingomonadaceae</taxon>
        <taxon>Novosphingobium</taxon>
    </lineage>
</organism>
<dbReference type="Pfam" id="PF00535">
    <property type="entry name" value="Glycos_transf_2"/>
    <property type="match status" value="2"/>
</dbReference>
<dbReference type="SUPFAM" id="SSF53448">
    <property type="entry name" value="Nucleotide-diphospho-sugar transferases"/>
    <property type="match status" value="2"/>
</dbReference>
<comment type="caution">
    <text evidence="2">The sequence shown here is derived from an EMBL/GenBank/DDBJ whole genome shotgun (WGS) entry which is preliminary data.</text>
</comment>
<dbReference type="EMBL" id="JACIDX010000007">
    <property type="protein sequence ID" value="MBB3955099.1"/>
    <property type="molecule type" value="Genomic_DNA"/>
</dbReference>
<feature type="domain" description="Glycosyltransferase 2-like" evidence="1">
    <location>
        <begin position="86"/>
        <end position="221"/>
    </location>
</feature>
<protein>
    <submittedName>
        <fullName evidence="2">GT2 family glycosyltransferase</fullName>
    </submittedName>
</protein>
<dbReference type="InterPro" id="IPR001173">
    <property type="entry name" value="Glyco_trans_2-like"/>
</dbReference>
<proteinExistence type="predicted"/>
<dbReference type="AlphaFoldDB" id="A0A7W6CI67"/>
<dbReference type="Gene3D" id="3.90.550.10">
    <property type="entry name" value="Spore Coat Polysaccharide Biosynthesis Protein SpsA, Chain A"/>
    <property type="match status" value="2"/>
</dbReference>
<keyword evidence="2" id="KW-0808">Transferase</keyword>
<reference evidence="2 3" key="1">
    <citation type="submission" date="2020-08" db="EMBL/GenBank/DDBJ databases">
        <title>Genomic Encyclopedia of Type Strains, Phase IV (KMG-IV): sequencing the most valuable type-strain genomes for metagenomic binning, comparative biology and taxonomic classification.</title>
        <authorList>
            <person name="Goeker M."/>
        </authorList>
    </citation>
    <scope>NUCLEOTIDE SEQUENCE [LARGE SCALE GENOMIC DNA]</scope>
    <source>
        <strain evidence="2 3">DSM 27057</strain>
    </source>
</reference>
<evidence type="ECO:0000259" key="1">
    <source>
        <dbReference type="Pfam" id="PF00535"/>
    </source>
</evidence>
<dbReference type="RefSeq" id="WP_183625136.1">
    <property type="nucleotide sequence ID" value="NZ_JACIDX010000007.1"/>
</dbReference>
<evidence type="ECO:0000313" key="2">
    <source>
        <dbReference type="EMBL" id="MBB3955099.1"/>
    </source>
</evidence>
<dbReference type="PANTHER" id="PTHR43179:SF7">
    <property type="entry name" value="RHAMNOSYLTRANSFERASE WBBL"/>
    <property type="match status" value="1"/>
</dbReference>
<keyword evidence="3" id="KW-1185">Reference proteome</keyword>
<dbReference type="CDD" id="cd04186">
    <property type="entry name" value="GT_2_like_c"/>
    <property type="match status" value="1"/>
</dbReference>
<dbReference type="GO" id="GO:0016740">
    <property type="term" value="F:transferase activity"/>
    <property type="evidence" value="ECO:0007669"/>
    <property type="project" value="UniProtKB-KW"/>
</dbReference>
<feature type="domain" description="Glycosyltransferase 2-like" evidence="1">
    <location>
        <begin position="312"/>
        <end position="432"/>
    </location>
</feature>
<dbReference type="Proteomes" id="UP000548867">
    <property type="component" value="Unassembled WGS sequence"/>
</dbReference>
<evidence type="ECO:0000313" key="3">
    <source>
        <dbReference type="Proteomes" id="UP000548867"/>
    </source>
</evidence>
<accession>A0A7W6CI67</accession>
<gene>
    <name evidence="2" type="ORF">GGR38_002051</name>
</gene>
<dbReference type="InterPro" id="IPR029044">
    <property type="entry name" value="Nucleotide-diphossugar_trans"/>
</dbReference>
<dbReference type="PANTHER" id="PTHR43179">
    <property type="entry name" value="RHAMNOSYLTRANSFERASE WBBL"/>
    <property type="match status" value="1"/>
</dbReference>
<sequence>MFYTALRRPKLAAEALYWRLTGKKARARNRLRACLEQGPNAYRDWIALVERRPEMLAKAAQDWPEWPVRPRISVLVYHAPGESTADVERRIAALEAQTYGEWEMVLAQSREAMPTRTPVVPRLTLVPGRTDNPAKALMQGIEGATGDYVLPLGADVLLAPDALYHLAKAVVANPEAAALYGDEDRISRKGLRSHPWFKPRWNPDLFLAHDYLSTACLIRREDALATPPIHPALSAAGLYAMLINITAQAEVVHVPRVIAHRQAVGAHDPDTLAARAAAVAHHVAPLGASTRIGAHGTVAVDWPMPEMQPLVSIIIPTRDQVQFLRKCVTGVLNGTRYRNIEILIIDNGSVEAETLDYFARVSGNPRVRVIRQDAPFNWSALNNLGAREARGEYLCLLNNDIEIMDENWLSTMVRQVVRRGVGAVGAKLLYPDGTIQHAGVVIGLGQAAGHAHRFQRNGDPGYFARAHVPHRVSAVTGACMLVGKALFHQVGGLDETGFAVAFNDVDLCLKLQAAGYHNIYEPRAVLIHHESKSRARDTHATQVERYRRELALLQERWGTATYVDPLHHPALDPTSETYRIAL</sequence>